<protein>
    <submittedName>
        <fullName evidence="1">Uncharacterized protein</fullName>
    </submittedName>
</protein>
<dbReference type="AlphaFoldDB" id="A0A9Q3FRE2"/>
<sequence length="171" mass="19922">MIFNNQSPAKCKYWNKKVKLLTEELDQTLGLELKFQNLLTQLQNQNNEQEQTQHSIYHNSNVPPTTSEPTILSHLYFSAQTHELNPFLYLIDGNMPSIKHLFQSEQCKINWVARHFRTQDEKLTSICSSYNWWMSGLKENAIIQHLSSTTHLASHPYILPHLLSLNTSLDK</sequence>
<dbReference type="OrthoDB" id="2505280at2759"/>
<gene>
    <name evidence="1" type="ORF">O181_082917</name>
</gene>
<evidence type="ECO:0000313" key="2">
    <source>
        <dbReference type="Proteomes" id="UP000765509"/>
    </source>
</evidence>
<comment type="caution">
    <text evidence="1">The sequence shown here is derived from an EMBL/GenBank/DDBJ whole genome shotgun (WGS) entry which is preliminary data.</text>
</comment>
<name>A0A9Q3FRE2_9BASI</name>
<dbReference type="EMBL" id="AVOT02047955">
    <property type="protein sequence ID" value="MBW0543202.1"/>
    <property type="molecule type" value="Genomic_DNA"/>
</dbReference>
<evidence type="ECO:0000313" key="1">
    <source>
        <dbReference type="EMBL" id="MBW0543202.1"/>
    </source>
</evidence>
<reference evidence="1" key="1">
    <citation type="submission" date="2021-03" db="EMBL/GenBank/DDBJ databases">
        <title>Draft genome sequence of rust myrtle Austropuccinia psidii MF-1, a brazilian biotype.</title>
        <authorList>
            <person name="Quecine M.C."/>
            <person name="Pachon D.M.R."/>
            <person name="Bonatelli M.L."/>
            <person name="Correr F.H."/>
            <person name="Franceschini L.M."/>
            <person name="Leite T.F."/>
            <person name="Margarido G.R.A."/>
            <person name="Almeida C.A."/>
            <person name="Ferrarezi J.A."/>
            <person name="Labate C.A."/>
        </authorList>
    </citation>
    <scope>NUCLEOTIDE SEQUENCE</scope>
    <source>
        <strain evidence="1">MF-1</strain>
    </source>
</reference>
<organism evidence="1 2">
    <name type="scientific">Austropuccinia psidii MF-1</name>
    <dbReference type="NCBI Taxonomy" id="1389203"/>
    <lineage>
        <taxon>Eukaryota</taxon>
        <taxon>Fungi</taxon>
        <taxon>Dikarya</taxon>
        <taxon>Basidiomycota</taxon>
        <taxon>Pucciniomycotina</taxon>
        <taxon>Pucciniomycetes</taxon>
        <taxon>Pucciniales</taxon>
        <taxon>Sphaerophragmiaceae</taxon>
        <taxon>Austropuccinia</taxon>
    </lineage>
</organism>
<accession>A0A9Q3FRE2</accession>
<dbReference type="Proteomes" id="UP000765509">
    <property type="component" value="Unassembled WGS sequence"/>
</dbReference>
<proteinExistence type="predicted"/>
<keyword evidence="2" id="KW-1185">Reference proteome</keyword>